<reference evidence="2 3" key="1">
    <citation type="submission" date="2019-06" db="EMBL/GenBank/DDBJ databases">
        <title>Genome of new Rhodobacteraceae sp. SM1903.</title>
        <authorList>
            <person name="Ren X."/>
        </authorList>
    </citation>
    <scope>NUCLEOTIDE SEQUENCE [LARGE SCALE GENOMIC DNA]</scope>
    <source>
        <strain evidence="2 3">SM1903</strain>
    </source>
</reference>
<feature type="signal peptide" evidence="1">
    <location>
        <begin position="1"/>
        <end position="23"/>
    </location>
</feature>
<organism evidence="2 3">
    <name type="scientific">Pelagovum pacificum</name>
    <dbReference type="NCBI Taxonomy" id="2588711"/>
    <lineage>
        <taxon>Bacteria</taxon>
        <taxon>Pseudomonadati</taxon>
        <taxon>Pseudomonadota</taxon>
        <taxon>Alphaproteobacteria</taxon>
        <taxon>Rhodobacterales</taxon>
        <taxon>Paracoccaceae</taxon>
        <taxon>Pelagovum</taxon>
    </lineage>
</organism>
<dbReference type="Proteomes" id="UP000314011">
    <property type="component" value="Unassembled WGS sequence"/>
</dbReference>
<dbReference type="SUPFAM" id="SSF52266">
    <property type="entry name" value="SGNH hydrolase"/>
    <property type="match status" value="1"/>
</dbReference>
<dbReference type="Gene3D" id="3.40.50.1110">
    <property type="entry name" value="SGNH hydrolase"/>
    <property type="match status" value="1"/>
</dbReference>
<evidence type="ECO:0000313" key="2">
    <source>
        <dbReference type="EMBL" id="TNY32412.1"/>
    </source>
</evidence>
<dbReference type="GO" id="GO:0016788">
    <property type="term" value="F:hydrolase activity, acting on ester bonds"/>
    <property type="evidence" value="ECO:0007669"/>
    <property type="project" value="UniProtKB-ARBA"/>
</dbReference>
<dbReference type="PANTHER" id="PTHR30383">
    <property type="entry name" value="THIOESTERASE 1/PROTEASE 1/LYSOPHOSPHOLIPASE L1"/>
    <property type="match status" value="1"/>
</dbReference>
<dbReference type="EMBL" id="VFFF01000001">
    <property type="protein sequence ID" value="TNY32412.1"/>
    <property type="molecule type" value="Genomic_DNA"/>
</dbReference>
<keyword evidence="1" id="KW-0732">Signal</keyword>
<gene>
    <name evidence="2" type="ORF">FHY64_03715</name>
</gene>
<keyword evidence="3" id="KW-1185">Reference proteome</keyword>
<dbReference type="AlphaFoldDB" id="A0A5C5GC84"/>
<dbReference type="InterPro" id="IPR051532">
    <property type="entry name" value="Ester_Hydrolysis_Enzymes"/>
</dbReference>
<evidence type="ECO:0000313" key="3">
    <source>
        <dbReference type="Proteomes" id="UP000314011"/>
    </source>
</evidence>
<dbReference type="InterPro" id="IPR007407">
    <property type="entry name" value="DUF459"/>
</dbReference>
<dbReference type="Pfam" id="PF04311">
    <property type="entry name" value="DUF459"/>
    <property type="match status" value="1"/>
</dbReference>
<sequence>MTSHWVHAAAAALLLAIPGVSRAEPLSSLDCPSEPSSIVVLGDSLADGLWGSFYRAFIRCDQVTVLRRTTVSDGLAKTSPEEWMTRLGPEAQNADLIVVQIGANDITNIREGTTRHTFGTDEWRATYQDRAERLVTALQGTAPQVVWMGLPIVGQERFEPSYREITALQEAAVTAAGAKFVDTHEPTTFGGDEFVMTAQYDGSMRQMRVTDQVHFTELGYDVVAGLLHGDVEKIFSAGDRAAGLDGLTLQ</sequence>
<comment type="caution">
    <text evidence="2">The sequence shown here is derived from an EMBL/GenBank/DDBJ whole genome shotgun (WGS) entry which is preliminary data.</text>
</comment>
<accession>A0A5C5GC84</accession>
<dbReference type="RefSeq" id="WP_140193089.1">
    <property type="nucleotide sequence ID" value="NZ_CP065915.1"/>
</dbReference>
<evidence type="ECO:0000256" key="1">
    <source>
        <dbReference type="SAM" id="SignalP"/>
    </source>
</evidence>
<protein>
    <submittedName>
        <fullName evidence="2">DUF459 domain-containing protein</fullName>
    </submittedName>
</protein>
<dbReference type="InterPro" id="IPR036514">
    <property type="entry name" value="SGNH_hydro_sf"/>
</dbReference>
<dbReference type="OrthoDB" id="9805649at2"/>
<proteinExistence type="predicted"/>
<name>A0A5C5GC84_9RHOB</name>
<feature type="chain" id="PRO_5023132923" evidence="1">
    <location>
        <begin position="24"/>
        <end position="250"/>
    </location>
</feature>